<gene>
    <name evidence="3" type="ORF">Z520_11259</name>
</gene>
<proteinExistence type="predicted"/>
<feature type="compositionally biased region" description="Polar residues" evidence="1">
    <location>
        <begin position="96"/>
        <end position="106"/>
    </location>
</feature>
<dbReference type="AlphaFoldDB" id="A0A0D2I6Z0"/>
<protein>
    <submittedName>
        <fullName evidence="3">Uncharacterized protein</fullName>
    </submittedName>
</protein>
<sequence length="858" mass="93615">MLPGNSYEQAPQDDHEFQILAPSTEWGEEPVAGLNISGLSKQVKRVPVGSKGQSFTSTDASTSTAAAPDSLVLGSSRSTPYQNTPSPGEDAKSFRSHQSSYSRLNQQTSQDFSPEVGLLHTHTKFDENCPTHGDILTSPWSWWTISLLALAVYSTVFSGVFLGIAFAKPRWDQRIGTNGHLSYGNATLLSALLSKTVELSFVTIFVALLGQILSRRAFARTEKNSGISIAEMTMRSWVMQPGTLITNWIVVRYAASTVLGIMVLIAVLAATFYTTAAEALVAPKPKFGPLEDRTLWGQVAASYANSIYLAQTCETPVPEDPDPEGVGPHPEGDTCLQIDYAGQSFHNFKTFMSEWRERLDVGNISSNPSSIDSRPAPVATLFDNTTVDGQWITPSGENITADSKRWGRLVQNVTLAMPHANLFNAARDPKNHILQPEDLQGNGEYFIQAAIPAPLINVLCAGMSTAELQPMLHNSADLPDPANYFPHPTVVDDIFQFGNTSAGGLQQAPIFPKLPIAYNTLGFISSSYGYYAIYVLAAPPPVESSEYVPTADYVLCSIRSAQYRDCTTYYRVAQSGGQLSVECEKSPGNTLPYVDAVKNAPIGNWNEDWKDVGSEWLRSLSLTAGVNNANASSARLLSQMIPAWSDDIDSNPTILTPDMPTIGEALAVLAAETALLSSSNSPFVHFWNYSLPILEEPQYQNFEARVSYKDYASGGTQTWQNLFYVILVAVFLLSSFSLVYLLWTFCLLGRVTDYTEPQNMFALAINSPPSNTMSGTCGAGPSGGLLAKKWQVDMQTAGATSPRDRTQHPHFYVRCREDGVPDRSSTRRKKRSRPATISSVSIAESPAVEQYMRLAGKP</sequence>
<feature type="compositionally biased region" description="Low complexity" evidence="1">
    <location>
        <begin position="56"/>
        <end position="70"/>
    </location>
</feature>
<evidence type="ECO:0000256" key="2">
    <source>
        <dbReference type="SAM" id="Phobius"/>
    </source>
</evidence>
<accession>A0A0D2I6Z0</accession>
<dbReference type="GeneID" id="27717005"/>
<dbReference type="OrthoDB" id="4721035at2759"/>
<keyword evidence="2" id="KW-0812">Transmembrane</keyword>
<feature type="transmembrane region" description="Helical" evidence="2">
    <location>
        <begin position="253"/>
        <end position="276"/>
    </location>
</feature>
<evidence type="ECO:0000256" key="1">
    <source>
        <dbReference type="SAM" id="MobiDB-lite"/>
    </source>
</evidence>
<feature type="compositionally biased region" description="Polar residues" evidence="1">
    <location>
        <begin position="73"/>
        <end position="86"/>
    </location>
</feature>
<feature type="region of interest" description="Disordered" evidence="1">
    <location>
        <begin position="37"/>
        <end position="106"/>
    </location>
</feature>
<reference evidence="3 4" key="1">
    <citation type="submission" date="2015-01" db="EMBL/GenBank/DDBJ databases">
        <title>The Genome Sequence of Fonsecaea multimorphosa CBS 102226.</title>
        <authorList>
            <consortium name="The Broad Institute Genomics Platform"/>
            <person name="Cuomo C."/>
            <person name="de Hoog S."/>
            <person name="Gorbushina A."/>
            <person name="Stielow B."/>
            <person name="Teixiera M."/>
            <person name="Abouelleil A."/>
            <person name="Chapman S.B."/>
            <person name="Priest M."/>
            <person name="Young S.K."/>
            <person name="Wortman J."/>
            <person name="Nusbaum C."/>
            <person name="Birren B."/>
        </authorList>
    </citation>
    <scope>NUCLEOTIDE SEQUENCE [LARGE SCALE GENOMIC DNA]</scope>
    <source>
        <strain evidence="3 4">CBS 102226</strain>
    </source>
</reference>
<dbReference type="VEuPathDB" id="FungiDB:Z520_11259"/>
<evidence type="ECO:0000313" key="4">
    <source>
        <dbReference type="Proteomes" id="UP000053411"/>
    </source>
</evidence>
<dbReference type="Proteomes" id="UP000053411">
    <property type="component" value="Unassembled WGS sequence"/>
</dbReference>
<evidence type="ECO:0000313" key="3">
    <source>
        <dbReference type="EMBL" id="KIX92986.1"/>
    </source>
</evidence>
<dbReference type="STRING" id="1442371.A0A0D2I6Z0"/>
<feature type="region of interest" description="Disordered" evidence="1">
    <location>
        <begin position="817"/>
        <end position="841"/>
    </location>
</feature>
<keyword evidence="2" id="KW-1133">Transmembrane helix</keyword>
<feature type="transmembrane region" description="Helical" evidence="2">
    <location>
        <begin position="188"/>
        <end position="213"/>
    </location>
</feature>
<dbReference type="EMBL" id="KN848098">
    <property type="protein sequence ID" value="KIX92986.1"/>
    <property type="molecule type" value="Genomic_DNA"/>
</dbReference>
<name>A0A0D2I6Z0_9EURO</name>
<feature type="transmembrane region" description="Helical" evidence="2">
    <location>
        <begin position="140"/>
        <end position="167"/>
    </location>
</feature>
<organism evidence="3 4">
    <name type="scientific">Fonsecaea multimorphosa CBS 102226</name>
    <dbReference type="NCBI Taxonomy" id="1442371"/>
    <lineage>
        <taxon>Eukaryota</taxon>
        <taxon>Fungi</taxon>
        <taxon>Dikarya</taxon>
        <taxon>Ascomycota</taxon>
        <taxon>Pezizomycotina</taxon>
        <taxon>Eurotiomycetes</taxon>
        <taxon>Chaetothyriomycetidae</taxon>
        <taxon>Chaetothyriales</taxon>
        <taxon>Herpotrichiellaceae</taxon>
        <taxon>Fonsecaea</taxon>
    </lineage>
</organism>
<feature type="transmembrane region" description="Helical" evidence="2">
    <location>
        <begin position="722"/>
        <end position="743"/>
    </location>
</feature>
<keyword evidence="4" id="KW-1185">Reference proteome</keyword>
<dbReference type="RefSeq" id="XP_016627109.1">
    <property type="nucleotide sequence ID" value="XM_016781748.1"/>
</dbReference>
<keyword evidence="2" id="KW-0472">Membrane</keyword>